<reference evidence="2" key="1">
    <citation type="journal article" date="2021" name="Proc. Natl. Acad. Sci. U.S.A.">
        <title>A Catalog of Tens of Thousands of Viruses from Human Metagenomes Reveals Hidden Associations with Chronic Diseases.</title>
        <authorList>
            <person name="Tisza M.J."/>
            <person name="Buck C.B."/>
        </authorList>
    </citation>
    <scope>NUCLEOTIDE SEQUENCE</scope>
    <source>
        <strain evidence="2">CtJLl6</strain>
    </source>
</reference>
<dbReference type="EMBL" id="BK032565">
    <property type="protein sequence ID" value="DAF48208.1"/>
    <property type="molecule type" value="Genomic_DNA"/>
</dbReference>
<evidence type="ECO:0000313" key="2">
    <source>
        <dbReference type="EMBL" id="DAF48208.1"/>
    </source>
</evidence>
<dbReference type="InterPro" id="IPR032111">
    <property type="entry name" value="Clostridium_phage_holin"/>
</dbReference>
<evidence type="ECO:0000256" key="1">
    <source>
        <dbReference type="SAM" id="Phobius"/>
    </source>
</evidence>
<keyword evidence="1" id="KW-0812">Transmembrane</keyword>
<organism evidence="2">
    <name type="scientific">Siphoviridae sp. ctJLl6</name>
    <dbReference type="NCBI Taxonomy" id="2827836"/>
    <lineage>
        <taxon>Viruses</taxon>
        <taxon>Duplodnaviria</taxon>
        <taxon>Heunggongvirae</taxon>
        <taxon>Uroviricota</taxon>
        <taxon>Caudoviricetes</taxon>
    </lineage>
</organism>
<dbReference type="Pfam" id="PF16079">
    <property type="entry name" value="Phage_holin_5_2"/>
    <property type="match status" value="1"/>
</dbReference>
<accession>A0A8S5SBA5</accession>
<sequence length="86" mass="9568">MEFLNEFMMPLVLGICLCVGYVIKKWIKDVDNKYIPTICGVLGILLASWISNFAFSPEIVLSGLISGLAATGLHQAFTQFIEKRTE</sequence>
<protein>
    <submittedName>
        <fullName evidence="2">Holin</fullName>
    </submittedName>
</protein>
<feature type="transmembrane region" description="Helical" evidence="1">
    <location>
        <begin position="35"/>
        <end position="55"/>
    </location>
</feature>
<proteinExistence type="predicted"/>
<feature type="transmembrane region" description="Helical" evidence="1">
    <location>
        <begin position="61"/>
        <end position="81"/>
    </location>
</feature>
<keyword evidence="1" id="KW-0472">Membrane</keyword>
<keyword evidence="1" id="KW-1133">Transmembrane helix</keyword>
<name>A0A8S5SBA5_9CAUD</name>
<feature type="transmembrane region" description="Helical" evidence="1">
    <location>
        <begin position="6"/>
        <end position="23"/>
    </location>
</feature>